<gene>
    <name evidence="8" type="ORF">BDFB_002420</name>
</gene>
<keyword evidence="9" id="KW-1185">Reference proteome</keyword>
<keyword evidence="2" id="KW-0479">Metal-binding</keyword>
<reference evidence="8 9" key="1">
    <citation type="submission" date="2017-03" db="EMBL/GenBank/DDBJ databases">
        <title>Genome of the blue death feigning beetle - Asbolus verrucosus.</title>
        <authorList>
            <person name="Rider S.D."/>
        </authorList>
    </citation>
    <scope>NUCLEOTIDE SEQUENCE [LARGE SCALE GENOMIC DNA]</scope>
    <source>
        <strain evidence="8">Butters</strain>
        <tissue evidence="8">Head and leg muscle</tissue>
    </source>
</reference>
<evidence type="ECO:0000256" key="1">
    <source>
        <dbReference type="ARBA" id="ARBA00007416"/>
    </source>
</evidence>
<dbReference type="STRING" id="1661398.A0A482VSJ5"/>
<accession>A0A482VSJ5</accession>
<dbReference type="PANTHER" id="PTHR22597">
    <property type="entry name" value="POLYCOMB GROUP PROTEIN"/>
    <property type="match status" value="1"/>
</dbReference>
<organism evidence="8 9">
    <name type="scientific">Asbolus verrucosus</name>
    <name type="common">Desert ironclad beetle</name>
    <dbReference type="NCBI Taxonomy" id="1661398"/>
    <lineage>
        <taxon>Eukaryota</taxon>
        <taxon>Metazoa</taxon>
        <taxon>Ecdysozoa</taxon>
        <taxon>Arthropoda</taxon>
        <taxon>Hexapoda</taxon>
        <taxon>Insecta</taxon>
        <taxon>Pterygota</taxon>
        <taxon>Neoptera</taxon>
        <taxon>Endopterygota</taxon>
        <taxon>Coleoptera</taxon>
        <taxon>Polyphaga</taxon>
        <taxon>Cucujiformia</taxon>
        <taxon>Tenebrionidae</taxon>
        <taxon>Pimeliinae</taxon>
        <taxon>Asbolus</taxon>
    </lineage>
</organism>
<keyword evidence="3" id="KW-0863">Zinc-finger</keyword>
<dbReference type="EMBL" id="QDEB01067362">
    <property type="protein sequence ID" value="RZC35835.1"/>
    <property type="molecule type" value="Genomic_DNA"/>
</dbReference>
<keyword evidence="6" id="KW-0804">Transcription</keyword>
<evidence type="ECO:0000256" key="3">
    <source>
        <dbReference type="ARBA" id="ARBA00022771"/>
    </source>
</evidence>
<dbReference type="CDD" id="cd21551">
    <property type="entry name" value="VEFS-box_SUZ12"/>
    <property type="match status" value="1"/>
</dbReference>
<evidence type="ECO:0000256" key="5">
    <source>
        <dbReference type="ARBA" id="ARBA00023015"/>
    </source>
</evidence>
<dbReference type="GO" id="GO:0016586">
    <property type="term" value="C:RSC-type complex"/>
    <property type="evidence" value="ECO:0007669"/>
    <property type="project" value="TreeGrafter"/>
</dbReference>
<dbReference type="Pfam" id="PF09733">
    <property type="entry name" value="VEFS-Box"/>
    <property type="match status" value="1"/>
</dbReference>
<evidence type="ECO:0000256" key="6">
    <source>
        <dbReference type="ARBA" id="ARBA00023163"/>
    </source>
</evidence>
<evidence type="ECO:0000256" key="4">
    <source>
        <dbReference type="ARBA" id="ARBA00022833"/>
    </source>
</evidence>
<dbReference type="OrthoDB" id="166746at2759"/>
<evidence type="ECO:0000256" key="2">
    <source>
        <dbReference type="ARBA" id="ARBA00022723"/>
    </source>
</evidence>
<evidence type="ECO:0000313" key="9">
    <source>
        <dbReference type="Proteomes" id="UP000292052"/>
    </source>
</evidence>
<keyword evidence="4" id="KW-0862">Zinc</keyword>
<protein>
    <submittedName>
        <fullName evidence="8">VEFS-Box domain containing protein</fullName>
    </submittedName>
</protein>
<dbReference type="Proteomes" id="UP000292052">
    <property type="component" value="Unassembled WGS sequence"/>
</dbReference>
<dbReference type="GO" id="GO:0031490">
    <property type="term" value="F:chromatin DNA binding"/>
    <property type="evidence" value="ECO:0007669"/>
    <property type="project" value="TreeGrafter"/>
</dbReference>
<dbReference type="GO" id="GO:0035098">
    <property type="term" value="C:ESC/E(Z) complex"/>
    <property type="evidence" value="ECO:0007669"/>
    <property type="project" value="TreeGrafter"/>
</dbReference>
<dbReference type="PANTHER" id="PTHR22597:SF0">
    <property type="entry name" value="POLYCOMB PROTEIN SUZ12"/>
    <property type="match status" value="1"/>
</dbReference>
<comment type="similarity">
    <text evidence="1">Belongs to the VEFS (VRN2-EMF2-FIS2-SU(Z)12) family.</text>
</comment>
<keyword evidence="5" id="KW-0805">Transcription regulation</keyword>
<evidence type="ECO:0000313" key="8">
    <source>
        <dbReference type="EMBL" id="RZC35835.1"/>
    </source>
</evidence>
<comment type="caution">
    <text evidence="8">The sequence shown here is derived from an EMBL/GenBank/DDBJ whole genome shotgun (WGS) entry which is preliminary data.</text>
</comment>
<dbReference type="AlphaFoldDB" id="A0A482VSJ5"/>
<sequence>MDVDSEGENDPEWLRNKTMMMIDEFTDVNEGEKELMKMWNLHVMKYGFVGDCQIPLACQMFVQHKGKELTAFL</sequence>
<feature type="domain" description="Polycomb protein VEFS-Box" evidence="7">
    <location>
        <begin position="2"/>
        <end position="70"/>
    </location>
</feature>
<dbReference type="InterPro" id="IPR019135">
    <property type="entry name" value="Polycomb_protein_VEFS-Box"/>
</dbReference>
<dbReference type="GO" id="GO:0008270">
    <property type="term" value="F:zinc ion binding"/>
    <property type="evidence" value="ECO:0007669"/>
    <property type="project" value="UniProtKB-KW"/>
</dbReference>
<name>A0A482VSJ5_ASBVE</name>
<evidence type="ECO:0000259" key="7">
    <source>
        <dbReference type="Pfam" id="PF09733"/>
    </source>
</evidence>
<proteinExistence type="inferred from homology"/>